<dbReference type="AlphaFoldDB" id="A0A2K9LNX9"/>
<keyword evidence="5" id="KW-1185">Reference proteome</keyword>
<name>A0A2K9LNX9_9GAMM</name>
<dbReference type="KEGG" id="kak:Kalk_16730"/>
<protein>
    <recommendedName>
        <fullName evidence="3">CBS domain-containing protein</fullName>
    </recommendedName>
</protein>
<dbReference type="SMART" id="SM00116">
    <property type="entry name" value="CBS"/>
    <property type="match status" value="2"/>
</dbReference>
<dbReference type="Pfam" id="PF00571">
    <property type="entry name" value="CBS"/>
    <property type="match status" value="2"/>
</dbReference>
<evidence type="ECO:0000256" key="1">
    <source>
        <dbReference type="ARBA" id="ARBA00023122"/>
    </source>
</evidence>
<dbReference type="InterPro" id="IPR000644">
    <property type="entry name" value="CBS_dom"/>
</dbReference>
<proteinExistence type="predicted"/>
<dbReference type="Proteomes" id="UP000235116">
    <property type="component" value="Chromosome"/>
</dbReference>
<evidence type="ECO:0000313" key="5">
    <source>
        <dbReference type="Proteomes" id="UP000235116"/>
    </source>
</evidence>
<dbReference type="PANTHER" id="PTHR43080">
    <property type="entry name" value="CBS DOMAIN-CONTAINING PROTEIN CBSX3, MITOCHONDRIAL"/>
    <property type="match status" value="1"/>
</dbReference>
<sequence>MKHLQLFRANNANHLARPVAMGALSTRDSALEVFTDFHTSPALIVNASLSALQAESMMKTAHVRLKIVVDKGERVVGVVSLDDLSNQEVIKRISQGFDRSELKVADFMRPLSALKAFSWSELQDASIQDVIDSLEHSGQQHCLVVDRKEQEIRGIISASDIARKLKLPIDIHSESNFARISHVIYQQINPQRSLVNSA</sequence>
<evidence type="ECO:0000259" key="3">
    <source>
        <dbReference type="PROSITE" id="PS51371"/>
    </source>
</evidence>
<dbReference type="SUPFAM" id="SSF54631">
    <property type="entry name" value="CBS-domain pair"/>
    <property type="match status" value="1"/>
</dbReference>
<dbReference type="PROSITE" id="PS51371">
    <property type="entry name" value="CBS"/>
    <property type="match status" value="1"/>
</dbReference>
<accession>A0A2K9LNX9</accession>
<keyword evidence="1 2" id="KW-0129">CBS domain</keyword>
<organism evidence="4 5">
    <name type="scientific">Ketobacter alkanivorans</name>
    <dbReference type="NCBI Taxonomy" id="1917421"/>
    <lineage>
        <taxon>Bacteria</taxon>
        <taxon>Pseudomonadati</taxon>
        <taxon>Pseudomonadota</taxon>
        <taxon>Gammaproteobacteria</taxon>
        <taxon>Pseudomonadales</taxon>
        <taxon>Ketobacteraceae</taxon>
        <taxon>Ketobacter</taxon>
    </lineage>
</organism>
<dbReference type="OrthoDB" id="5295117at2"/>
<dbReference type="PANTHER" id="PTHR43080:SF2">
    <property type="entry name" value="CBS DOMAIN-CONTAINING PROTEIN"/>
    <property type="match status" value="1"/>
</dbReference>
<dbReference type="EMBL" id="CP022684">
    <property type="protein sequence ID" value="AUM13973.1"/>
    <property type="molecule type" value="Genomic_DNA"/>
</dbReference>
<evidence type="ECO:0000313" key="4">
    <source>
        <dbReference type="EMBL" id="AUM13973.1"/>
    </source>
</evidence>
<reference evidence="5" key="1">
    <citation type="submission" date="2017-08" db="EMBL/GenBank/DDBJ databases">
        <title>Direct submision.</title>
        <authorList>
            <person name="Kim S.-J."/>
            <person name="Rhee S.-K."/>
        </authorList>
    </citation>
    <scope>NUCLEOTIDE SEQUENCE [LARGE SCALE GENOMIC DNA]</scope>
    <source>
        <strain evidence="5">GI5</strain>
    </source>
</reference>
<dbReference type="InterPro" id="IPR051257">
    <property type="entry name" value="Diverse_CBS-Domain"/>
</dbReference>
<feature type="domain" description="CBS" evidence="3">
    <location>
        <begin position="108"/>
        <end position="171"/>
    </location>
</feature>
<gene>
    <name evidence="4" type="ORF">Kalk_16730</name>
</gene>
<evidence type="ECO:0000256" key="2">
    <source>
        <dbReference type="PROSITE-ProRule" id="PRU00703"/>
    </source>
</evidence>
<dbReference type="InterPro" id="IPR046342">
    <property type="entry name" value="CBS_dom_sf"/>
</dbReference>
<dbReference type="RefSeq" id="WP_101895348.1">
    <property type="nucleotide sequence ID" value="NZ_CP022684.1"/>
</dbReference>
<dbReference type="Gene3D" id="3.10.580.10">
    <property type="entry name" value="CBS-domain"/>
    <property type="match status" value="1"/>
</dbReference>